<organism evidence="1 2">
    <name type="scientific">Streptomyces turgidiscabies (strain Car8)</name>
    <dbReference type="NCBI Taxonomy" id="698760"/>
    <lineage>
        <taxon>Bacteria</taxon>
        <taxon>Bacillati</taxon>
        <taxon>Actinomycetota</taxon>
        <taxon>Actinomycetes</taxon>
        <taxon>Kitasatosporales</taxon>
        <taxon>Streptomycetaceae</taxon>
        <taxon>Streptomyces</taxon>
    </lineage>
</organism>
<reference evidence="1 2" key="1">
    <citation type="journal article" date="2011" name="Plasmid">
        <title>Streptomyces turgidiscabies Car8 contains a modular pathogenicity island that shares virulence genes with other actinobacterial plant pathogens.</title>
        <authorList>
            <person name="Huguet-Tapia J.C."/>
            <person name="Badger J.H."/>
            <person name="Loria R."/>
            <person name="Pettis G.S."/>
        </authorList>
    </citation>
    <scope>NUCLEOTIDE SEQUENCE [LARGE SCALE GENOMIC DNA]</scope>
    <source>
        <strain evidence="1 2">Car8</strain>
    </source>
</reference>
<name>L7ERW2_STRT8</name>
<comment type="caution">
    <text evidence="1">The sequence shown here is derived from an EMBL/GenBank/DDBJ whole genome shotgun (WGS) entry which is preliminary data.</text>
</comment>
<dbReference type="Proteomes" id="UP000010931">
    <property type="component" value="Unassembled WGS sequence"/>
</dbReference>
<evidence type="ECO:0000313" key="1">
    <source>
        <dbReference type="EMBL" id="ELP61614.1"/>
    </source>
</evidence>
<proteinExistence type="predicted"/>
<protein>
    <submittedName>
        <fullName evidence="1">Uncharacterized protein</fullName>
    </submittedName>
</protein>
<dbReference type="EMBL" id="AEJB01000670">
    <property type="protein sequence ID" value="ELP61614.1"/>
    <property type="molecule type" value="Genomic_DNA"/>
</dbReference>
<dbReference type="AlphaFoldDB" id="L7ERW2"/>
<accession>L7ERW2</accession>
<keyword evidence="2" id="KW-1185">Reference proteome</keyword>
<gene>
    <name evidence="1" type="ORF">STRTUCAR8_04721</name>
</gene>
<evidence type="ECO:0000313" key="2">
    <source>
        <dbReference type="Proteomes" id="UP000010931"/>
    </source>
</evidence>
<sequence>MFTDRLQHAKGLLMQRMVAVVTRQDPDGYHPQPSSSPRT</sequence>